<name>A0ABM3H4W3_9MYRT</name>
<dbReference type="InterPro" id="IPR001611">
    <property type="entry name" value="Leu-rich_rpt"/>
</dbReference>
<dbReference type="SMART" id="SM00369">
    <property type="entry name" value="LRR_TYP"/>
    <property type="match status" value="5"/>
</dbReference>
<evidence type="ECO:0000256" key="7">
    <source>
        <dbReference type="ARBA" id="ARBA00022737"/>
    </source>
</evidence>
<keyword evidence="6 12" id="KW-0732">Signal</keyword>
<accession>A0ABM3H4W3</accession>
<evidence type="ECO:0000256" key="10">
    <source>
        <dbReference type="ARBA" id="ARBA00023170"/>
    </source>
</evidence>
<dbReference type="Proteomes" id="UP000827889">
    <property type="component" value="Chromosome 3"/>
</dbReference>
<dbReference type="InterPro" id="IPR013210">
    <property type="entry name" value="LRR_N_plant-typ"/>
</dbReference>
<gene>
    <name evidence="15" type="primary">LOC125314190</name>
</gene>
<evidence type="ECO:0000256" key="11">
    <source>
        <dbReference type="ARBA" id="ARBA00023180"/>
    </source>
</evidence>
<comment type="similarity">
    <text evidence="2">Belongs to the RLP family.</text>
</comment>
<dbReference type="Pfam" id="PF00560">
    <property type="entry name" value="LRR_1"/>
    <property type="match status" value="2"/>
</dbReference>
<keyword evidence="14" id="KW-1185">Reference proteome</keyword>
<proteinExistence type="inferred from homology"/>
<keyword evidence="4" id="KW-0433">Leucine-rich repeat</keyword>
<keyword evidence="7" id="KW-0677">Repeat</keyword>
<protein>
    <submittedName>
        <fullName evidence="15">Receptor-like protein 39</fullName>
    </submittedName>
</protein>
<dbReference type="Gene3D" id="3.80.10.10">
    <property type="entry name" value="Ribonuclease Inhibitor"/>
    <property type="match status" value="2"/>
</dbReference>
<evidence type="ECO:0000256" key="5">
    <source>
        <dbReference type="ARBA" id="ARBA00022692"/>
    </source>
</evidence>
<evidence type="ECO:0000256" key="8">
    <source>
        <dbReference type="ARBA" id="ARBA00022989"/>
    </source>
</evidence>
<dbReference type="PANTHER" id="PTHR48061">
    <property type="entry name" value="LEUCINE-RICH REPEAT RECEPTOR PROTEIN KINASE EMS1-LIKE-RELATED"/>
    <property type="match status" value="1"/>
</dbReference>
<keyword evidence="3" id="KW-1003">Cell membrane</keyword>
<feature type="domain" description="Leucine-rich repeat-containing N-terminal plant-type" evidence="13">
    <location>
        <begin position="30"/>
        <end position="77"/>
    </location>
</feature>
<evidence type="ECO:0000256" key="3">
    <source>
        <dbReference type="ARBA" id="ARBA00022475"/>
    </source>
</evidence>
<dbReference type="PROSITE" id="PS51450">
    <property type="entry name" value="LRR"/>
    <property type="match status" value="2"/>
</dbReference>
<comment type="subcellular location">
    <subcellularLocation>
        <location evidence="1">Cell membrane</location>
        <topology evidence="1">Single-pass type I membrane protein</topology>
    </subcellularLocation>
</comment>
<keyword evidence="10" id="KW-0675">Receptor</keyword>
<evidence type="ECO:0000256" key="6">
    <source>
        <dbReference type="ARBA" id="ARBA00022729"/>
    </source>
</evidence>
<keyword evidence="8" id="KW-1133">Transmembrane helix</keyword>
<evidence type="ECO:0000256" key="12">
    <source>
        <dbReference type="SAM" id="SignalP"/>
    </source>
</evidence>
<evidence type="ECO:0000256" key="2">
    <source>
        <dbReference type="ARBA" id="ARBA00009592"/>
    </source>
</evidence>
<evidence type="ECO:0000256" key="1">
    <source>
        <dbReference type="ARBA" id="ARBA00004251"/>
    </source>
</evidence>
<evidence type="ECO:0000256" key="9">
    <source>
        <dbReference type="ARBA" id="ARBA00023136"/>
    </source>
</evidence>
<reference evidence="15" key="1">
    <citation type="submission" date="2025-08" db="UniProtKB">
        <authorList>
            <consortium name="RefSeq"/>
        </authorList>
    </citation>
    <scope>IDENTIFICATION</scope>
    <source>
        <tissue evidence="15">Leaf</tissue>
    </source>
</reference>
<dbReference type="InterPro" id="IPR046956">
    <property type="entry name" value="RLP23-like"/>
</dbReference>
<organism evidence="14 15">
    <name type="scientific">Rhodamnia argentea</name>
    <dbReference type="NCBI Taxonomy" id="178133"/>
    <lineage>
        <taxon>Eukaryota</taxon>
        <taxon>Viridiplantae</taxon>
        <taxon>Streptophyta</taxon>
        <taxon>Embryophyta</taxon>
        <taxon>Tracheophyta</taxon>
        <taxon>Spermatophyta</taxon>
        <taxon>Magnoliopsida</taxon>
        <taxon>eudicotyledons</taxon>
        <taxon>Gunneridae</taxon>
        <taxon>Pentapetalae</taxon>
        <taxon>rosids</taxon>
        <taxon>malvids</taxon>
        <taxon>Myrtales</taxon>
        <taxon>Myrtaceae</taxon>
        <taxon>Myrtoideae</taxon>
        <taxon>Myrteae</taxon>
        <taxon>Australasian group</taxon>
        <taxon>Rhodamnia</taxon>
    </lineage>
</organism>
<dbReference type="SUPFAM" id="SSF52058">
    <property type="entry name" value="L domain-like"/>
    <property type="match status" value="1"/>
</dbReference>
<feature type="chain" id="PRO_5045867037" evidence="12">
    <location>
        <begin position="27"/>
        <end position="340"/>
    </location>
</feature>
<evidence type="ECO:0000313" key="14">
    <source>
        <dbReference type="Proteomes" id="UP000827889"/>
    </source>
</evidence>
<dbReference type="SMART" id="SM00365">
    <property type="entry name" value="LRR_SD22"/>
    <property type="match status" value="5"/>
</dbReference>
<evidence type="ECO:0000259" key="13">
    <source>
        <dbReference type="Pfam" id="PF08263"/>
    </source>
</evidence>
<dbReference type="InterPro" id="IPR032675">
    <property type="entry name" value="LRR_dom_sf"/>
</dbReference>
<dbReference type="InterPro" id="IPR003591">
    <property type="entry name" value="Leu-rich_rpt_typical-subtyp"/>
</dbReference>
<feature type="signal peptide" evidence="12">
    <location>
        <begin position="1"/>
        <end position="26"/>
    </location>
</feature>
<dbReference type="PRINTS" id="PR00019">
    <property type="entry name" value="LEURICHRPT"/>
</dbReference>
<keyword evidence="5" id="KW-0812">Transmembrane</keyword>
<evidence type="ECO:0000256" key="4">
    <source>
        <dbReference type="ARBA" id="ARBA00022614"/>
    </source>
</evidence>
<dbReference type="Pfam" id="PF08263">
    <property type="entry name" value="LRRNT_2"/>
    <property type="match status" value="1"/>
</dbReference>
<sequence length="340" mass="37976">MAPSIFFLFCTWIVCLILLPTSFVDSLCRPDESFSLMEFKQSFRIDRTEWLCDYPKVESWSLDGHGDCCSWDGVKCDEATGHVTGLDLNGSCLVDAQLSGPIPSSLGNLTRLVRLYLSSNNLQGEIPNSLWELKDLEILDLSGNNLSGTVDLHRLENLEELYLDFNNISFVSGIEMNTMLSKLFYLSLESCNLQEFPKILGHLRGLERIYLSHNKIGGRIPTWMGNGSRESLWYVDLSHNILTSFVDNRINILLPNLTYLDISSNLLKTELPTPPPSVSYYNISNNILFGDIQSICGAKSLVTLDLSSNSLNGTIPSCLKNIHSLEILDLGKNKLDGSIP</sequence>
<dbReference type="RefSeq" id="XP_048131651.1">
    <property type="nucleotide sequence ID" value="XM_048275694.1"/>
</dbReference>
<evidence type="ECO:0000313" key="15">
    <source>
        <dbReference type="RefSeq" id="XP_048131651.1"/>
    </source>
</evidence>
<keyword evidence="9" id="KW-0472">Membrane</keyword>
<keyword evidence="11" id="KW-0325">Glycoprotein</keyword>
<dbReference type="PANTHER" id="PTHR48061:SF29">
    <property type="entry name" value="RECEPTOR-LIKE KINASE FAMILY PROTEIN, PUTATIVE-RELATED"/>
    <property type="match status" value="1"/>
</dbReference>
<dbReference type="Pfam" id="PF13855">
    <property type="entry name" value="LRR_8"/>
    <property type="match status" value="2"/>
</dbReference>
<dbReference type="GeneID" id="125314190"/>